<gene>
    <name evidence="10" type="ORF">ACFSDE_08265</name>
</gene>
<protein>
    <recommendedName>
        <fullName evidence="1">non-specific serine/threonine protein kinase</fullName>
        <ecNumber evidence="1">2.7.11.1</ecNumber>
    </recommendedName>
</protein>
<evidence type="ECO:0000313" key="10">
    <source>
        <dbReference type="EMBL" id="MFD1946783.1"/>
    </source>
</evidence>
<evidence type="ECO:0000256" key="3">
    <source>
        <dbReference type="ARBA" id="ARBA00022679"/>
    </source>
</evidence>
<comment type="caution">
    <text evidence="10">The sequence shown here is derived from an EMBL/GenBank/DDBJ whole genome shotgun (WGS) entry which is preliminary data.</text>
</comment>
<dbReference type="GO" id="GO:0004674">
    <property type="term" value="F:protein serine/threonine kinase activity"/>
    <property type="evidence" value="ECO:0007669"/>
    <property type="project" value="UniProtKB-EC"/>
</dbReference>
<dbReference type="SMART" id="SM00220">
    <property type="entry name" value="S_TKc"/>
    <property type="match status" value="1"/>
</dbReference>
<dbReference type="InterPro" id="IPR000719">
    <property type="entry name" value="Prot_kinase_dom"/>
</dbReference>
<keyword evidence="6 7" id="KW-0067">ATP-binding</keyword>
<keyword evidence="5 10" id="KW-0418">Kinase</keyword>
<dbReference type="PROSITE" id="PS00108">
    <property type="entry name" value="PROTEIN_KINASE_ST"/>
    <property type="match status" value="1"/>
</dbReference>
<dbReference type="EMBL" id="JBHUGD010000003">
    <property type="protein sequence ID" value="MFD1946783.1"/>
    <property type="molecule type" value="Genomic_DNA"/>
</dbReference>
<dbReference type="PANTHER" id="PTHR43289:SF6">
    <property type="entry name" value="SERINE_THREONINE-PROTEIN KINASE NEKL-3"/>
    <property type="match status" value="1"/>
</dbReference>
<evidence type="ECO:0000256" key="2">
    <source>
        <dbReference type="ARBA" id="ARBA00022527"/>
    </source>
</evidence>
<dbReference type="CDD" id="cd14014">
    <property type="entry name" value="STKc_PknB_like"/>
    <property type="match status" value="1"/>
</dbReference>
<accession>A0ABW4TK75</accession>
<dbReference type="EC" id="2.7.11.1" evidence="1"/>
<dbReference type="Proteomes" id="UP001597351">
    <property type="component" value="Unassembled WGS sequence"/>
</dbReference>
<name>A0ABW4TK75_9ACTN</name>
<dbReference type="InterPro" id="IPR008271">
    <property type="entry name" value="Ser/Thr_kinase_AS"/>
</dbReference>
<evidence type="ECO:0000259" key="9">
    <source>
        <dbReference type="PROSITE" id="PS50011"/>
    </source>
</evidence>
<feature type="binding site" evidence="7">
    <location>
        <position position="42"/>
    </location>
    <ligand>
        <name>ATP</name>
        <dbReference type="ChEBI" id="CHEBI:30616"/>
    </ligand>
</feature>
<evidence type="ECO:0000256" key="8">
    <source>
        <dbReference type="SAM" id="MobiDB-lite"/>
    </source>
</evidence>
<dbReference type="InterPro" id="IPR011009">
    <property type="entry name" value="Kinase-like_dom_sf"/>
</dbReference>
<proteinExistence type="predicted"/>
<feature type="region of interest" description="Disordered" evidence="8">
    <location>
        <begin position="164"/>
        <end position="190"/>
    </location>
</feature>
<dbReference type="Pfam" id="PF00069">
    <property type="entry name" value="Pkinase"/>
    <property type="match status" value="1"/>
</dbReference>
<keyword evidence="2" id="KW-0723">Serine/threonine-protein kinase</keyword>
<organism evidence="10 11">
    <name type="scientific">Nocardioides aestuarii</name>
    <dbReference type="NCBI Taxonomy" id="252231"/>
    <lineage>
        <taxon>Bacteria</taxon>
        <taxon>Bacillati</taxon>
        <taxon>Actinomycetota</taxon>
        <taxon>Actinomycetes</taxon>
        <taxon>Propionibacteriales</taxon>
        <taxon>Nocardioidaceae</taxon>
        <taxon>Nocardioides</taxon>
    </lineage>
</organism>
<dbReference type="Gene3D" id="3.30.200.20">
    <property type="entry name" value="Phosphorylase Kinase, domain 1"/>
    <property type="match status" value="1"/>
</dbReference>
<evidence type="ECO:0000256" key="4">
    <source>
        <dbReference type="ARBA" id="ARBA00022741"/>
    </source>
</evidence>
<keyword evidence="4 7" id="KW-0547">Nucleotide-binding</keyword>
<dbReference type="InterPro" id="IPR017441">
    <property type="entry name" value="Protein_kinase_ATP_BS"/>
</dbReference>
<dbReference type="SUPFAM" id="SSF56112">
    <property type="entry name" value="Protein kinase-like (PK-like)"/>
    <property type="match status" value="1"/>
</dbReference>
<evidence type="ECO:0000256" key="5">
    <source>
        <dbReference type="ARBA" id="ARBA00022777"/>
    </source>
</evidence>
<evidence type="ECO:0000256" key="6">
    <source>
        <dbReference type="ARBA" id="ARBA00022840"/>
    </source>
</evidence>
<evidence type="ECO:0000256" key="1">
    <source>
        <dbReference type="ARBA" id="ARBA00012513"/>
    </source>
</evidence>
<dbReference type="PROSITE" id="PS00107">
    <property type="entry name" value="PROTEIN_KINASE_ATP"/>
    <property type="match status" value="1"/>
</dbReference>
<dbReference type="Gene3D" id="1.10.510.10">
    <property type="entry name" value="Transferase(Phosphotransferase) domain 1"/>
    <property type="match status" value="1"/>
</dbReference>
<dbReference type="RefSeq" id="WP_343917258.1">
    <property type="nucleotide sequence ID" value="NZ_BAAAJT010000002.1"/>
</dbReference>
<keyword evidence="3 10" id="KW-0808">Transferase</keyword>
<dbReference type="PROSITE" id="PS50011">
    <property type="entry name" value="PROTEIN_KINASE_DOM"/>
    <property type="match status" value="1"/>
</dbReference>
<keyword evidence="11" id="KW-1185">Reference proteome</keyword>
<evidence type="ECO:0000313" key="11">
    <source>
        <dbReference type="Proteomes" id="UP001597351"/>
    </source>
</evidence>
<evidence type="ECO:0000256" key="7">
    <source>
        <dbReference type="PROSITE-ProRule" id="PRU10141"/>
    </source>
</evidence>
<reference evidence="11" key="1">
    <citation type="journal article" date="2019" name="Int. J. Syst. Evol. Microbiol.">
        <title>The Global Catalogue of Microorganisms (GCM) 10K type strain sequencing project: providing services to taxonomists for standard genome sequencing and annotation.</title>
        <authorList>
            <consortium name="The Broad Institute Genomics Platform"/>
            <consortium name="The Broad Institute Genome Sequencing Center for Infectious Disease"/>
            <person name="Wu L."/>
            <person name="Ma J."/>
        </authorList>
    </citation>
    <scope>NUCLEOTIDE SEQUENCE [LARGE SCALE GENOMIC DNA]</scope>
    <source>
        <strain evidence="11">CGMCC 1.12477</strain>
    </source>
</reference>
<dbReference type="PANTHER" id="PTHR43289">
    <property type="entry name" value="MITOGEN-ACTIVATED PROTEIN KINASE KINASE KINASE 20-RELATED"/>
    <property type="match status" value="1"/>
</dbReference>
<feature type="domain" description="Protein kinase" evidence="9">
    <location>
        <begin position="13"/>
        <end position="277"/>
    </location>
</feature>
<feature type="compositionally biased region" description="Polar residues" evidence="8">
    <location>
        <begin position="169"/>
        <end position="179"/>
    </location>
</feature>
<sequence length="409" mass="42156">MGDIGVGSVVGPYRLGRRIGSGGMGVVHEAVDTALGRSVALKLISPHLAGDPGFRARFTREARAQAALESPHVVGVLAHGEHDGRLWLATRLVAGGDLGAMLRHHGAPDAVTALGIAADVAAGLADAHAAGLVHRDLKPANVLLHRDGDRVTALLTDFGLARSLDQEPSHASPTGTAGTPSWMAPELHTGGRAGPASDAYSLGCLLWAALTGAPPYAGSSNYELVRAHREQPVPQLPGRAPRAAAVNDVLRRTLAKDPAGREADAGRVRDALRHAATLPDEPARRRTAPLVVAGLAVAAAVVAVVALWPDTGTGPDLAPAPPATTAPADPRAVAVDSLAEDLVDRGGLTDEEARCTAEEWVERSGLDRMAADGLFDGAWQFRGDVPMTELSRRVAADAADATAACVSLD</sequence>